<protein>
    <submittedName>
        <fullName evidence="1">Uncharacterized protein</fullName>
    </submittedName>
</protein>
<comment type="caution">
    <text evidence="1">The sequence shown here is derived from an EMBL/GenBank/DDBJ whole genome shotgun (WGS) entry which is preliminary data.</text>
</comment>
<name>A0A428STX9_9HYPO</name>
<proteinExistence type="predicted"/>
<dbReference type="EMBL" id="NIZV01000352">
    <property type="protein sequence ID" value="RSL93259.1"/>
    <property type="molecule type" value="Genomic_DNA"/>
</dbReference>
<evidence type="ECO:0000313" key="1">
    <source>
        <dbReference type="EMBL" id="RSL93259.1"/>
    </source>
</evidence>
<gene>
    <name evidence="1" type="ORF">CDV31_014781</name>
</gene>
<organism evidence="1 2">
    <name type="scientific">Fusarium ambrosium</name>
    <dbReference type="NCBI Taxonomy" id="131363"/>
    <lineage>
        <taxon>Eukaryota</taxon>
        <taxon>Fungi</taxon>
        <taxon>Dikarya</taxon>
        <taxon>Ascomycota</taxon>
        <taxon>Pezizomycotina</taxon>
        <taxon>Sordariomycetes</taxon>
        <taxon>Hypocreomycetidae</taxon>
        <taxon>Hypocreales</taxon>
        <taxon>Nectriaceae</taxon>
        <taxon>Fusarium</taxon>
        <taxon>Fusarium solani species complex</taxon>
    </lineage>
</organism>
<dbReference type="Proteomes" id="UP000288429">
    <property type="component" value="Unassembled WGS sequence"/>
</dbReference>
<accession>A0A428STX9</accession>
<reference evidence="1 2" key="1">
    <citation type="submission" date="2017-06" db="EMBL/GenBank/DDBJ databases">
        <title>Cmopartive genomic analysis of Ambrosia Fusariam Clade fungi.</title>
        <authorList>
            <person name="Stajich J.E."/>
            <person name="Carrillo J."/>
            <person name="Kijimoto T."/>
            <person name="Eskalen A."/>
            <person name="O'Donnell K."/>
            <person name="Kasson M."/>
        </authorList>
    </citation>
    <scope>NUCLEOTIDE SEQUENCE [LARGE SCALE GENOMIC DNA]</scope>
    <source>
        <strain evidence="1 2">NRRL 20438</strain>
    </source>
</reference>
<dbReference type="AlphaFoldDB" id="A0A428STX9"/>
<keyword evidence="2" id="KW-1185">Reference proteome</keyword>
<evidence type="ECO:0000313" key="2">
    <source>
        <dbReference type="Proteomes" id="UP000288429"/>
    </source>
</evidence>
<sequence>MSRIQQRSSLSRALETLSGLATRIHCVEDEEFDAGLVAFLVPHLNDDNARRRLLSFLDHNNGTWACLASICVEGYGVRKGTVGGCDCPHHGNPRVIVSVVFEHGVRKLRFKHWLRQSIMGQGTDYQMTTWIGDIKAWFWPRGNDTIGVGGWWYKPWRIANLCKTMMK</sequence>